<dbReference type="EMBL" id="ML994665">
    <property type="protein sequence ID" value="KAF2179563.1"/>
    <property type="molecule type" value="Genomic_DNA"/>
</dbReference>
<dbReference type="AlphaFoldDB" id="A0A6A6DKT5"/>
<organism evidence="1 2">
    <name type="scientific">Zopfia rhizophila CBS 207.26</name>
    <dbReference type="NCBI Taxonomy" id="1314779"/>
    <lineage>
        <taxon>Eukaryota</taxon>
        <taxon>Fungi</taxon>
        <taxon>Dikarya</taxon>
        <taxon>Ascomycota</taxon>
        <taxon>Pezizomycotina</taxon>
        <taxon>Dothideomycetes</taxon>
        <taxon>Dothideomycetes incertae sedis</taxon>
        <taxon>Zopfiaceae</taxon>
        <taxon>Zopfia</taxon>
    </lineage>
</organism>
<dbReference type="InterPro" id="IPR024079">
    <property type="entry name" value="MetalloPept_cat_dom_sf"/>
</dbReference>
<gene>
    <name evidence="1" type="ORF">K469DRAFT_798553</name>
</gene>
<evidence type="ECO:0000313" key="1">
    <source>
        <dbReference type="EMBL" id="KAF2179563.1"/>
    </source>
</evidence>
<evidence type="ECO:0000313" key="2">
    <source>
        <dbReference type="Proteomes" id="UP000800200"/>
    </source>
</evidence>
<dbReference type="Gene3D" id="3.40.390.10">
    <property type="entry name" value="Collagenase (Catalytic Domain)"/>
    <property type="match status" value="1"/>
</dbReference>
<sequence>MYHQTCTVEEYEFIFKAWKDSKRLADALNSFRPNEAYQKALDIYMGTGSRDELADLIQKHGVAIENDILMFLNTARRRRGLNDGKSEYYDAHLWIYCNGKPRWFGHCKENEAGVTLAYEEEDRFFNNWYMTFCPAFYRILKPLDDVIKDIRDNSRDPRIAENWMKASANTFHHETFHFSKLVTDPQALDGDKTYGPEKVYKRAEQKGSSDMTKVADGWAWASTAILAQNEFNLADPPYPQKCLPVGVTPTGEVAEVPNIEHTLLTVPADFIPDGADPREDDKPYKIDYNYWTIYDPGPIPSCYGETPFRQPTANDAIDKFCTDPRWTKQTIAPTIGSGKTGTTSSGRPIALGVSDYVELDGTEDNLWLFVGVCEDCMGTGRFDFEENACKENLKAILNGCDNQTTEKKLGGHLAKGGIASMYRLTARPRGQEDPFPLTRMVTEDTSEWTWKCKDTDSYRTDLQGTCTCWFEEMDNIYEYFNKPEWKGCGDVEGKADPKWH</sequence>
<name>A0A6A6DKT5_9PEZI</name>
<reference evidence="1" key="1">
    <citation type="journal article" date="2020" name="Stud. Mycol.">
        <title>101 Dothideomycetes genomes: a test case for predicting lifestyles and emergence of pathogens.</title>
        <authorList>
            <person name="Haridas S."/>
            <person name="Albert R."/>
            <person name="Binder M."/>
            <person name="Bloem J."/>
            <person name="Labutti K."/>
            <person name="Salamov A."/>
            <person name="Andreopoulos B."/>
            <person name="Baker S."/>
            <person name="Barry K."/>
            <person name="Bills G."/>
            <person name="Bluhm B."/>
            <person name="Cannon C."/>
            <person name="Castanera R."/>
            <person name="Culley D."/>
            <person name="Daum C."/>
            <person name="Ezra D."/>
            <person name="Gonzalez J."/>
            <person name="Henrissat B."/>
            <person name="Kuo A."/>
            <person name="Liang C."/>
            <person name="Lipzen A."/>
            <person name="Lutzoni F."/>
            <person name="Magnuson J."/>
            <person name="Mondo S."/>
            <person name="Nolan M."/>
            <person name="Ohm R."/>
            <person name="Pangilinan J."/>
            <person name="Park H.-J."/>
            <person name="Ramirez L."/>
            <person name="Alfaro M."/>
            <person name="Sun H."/>
            <person name="Tritt A."/>
            <person name="Yoshinaga Y."/>
            <person name="Zwiers L.-H."/>
            <person name="Turgeon B."/>
            <person name="Goodwin S."/>
            <person name="Spatafora J."/>
            <person name="Crous P."/>
            <person name="Grigoriev I."/>
        </authorList>
    </citation>
    <scope>NUCLEOTIDE SEQUENCE</scope>
    <source>
        <strain evidence="1">CBS 207.26</strain>
    </source>
</reference>
<dbReference type="Proteomes" id="UP000800200">
    <property type="component" value="Unassembled WGS sequence"/>
</dbReference>
<proteinExistence type="predicted"/>
<keyword evidence="2" id="KW-1185">Reference proteome</keyword>
<accession>A0A6A6DKT5</accession>
<dbReference type="GO" id="GO:0008237">
    <property type="term" value="F:metallopeptidase activity"/>
    <property type="evidence" value="ECO:0007669"/>
    <property type="project" value="InterPro"/>
</dbReference>
<evidence type="ECO:0008006" key="3">
    <source>
        <dbReference type="Google" id="ProtNLM"/>
    </source>
</evidence>
<protein>
    <recommendedName>
        <fullName evidence="3">Lysine-specific metallo-endopeptidase domain-containing protein</fullName>
    </recommendedName>
</protein>
<dbReference type="OrthoDB" id="5423229at2759"/>